<evidence type="ECO:0000256" key="5">
    <source>
        <dbReference type="ARBA" id="ARBA00022989"/>
    </source>
</evidence>
<organism evidence="10 12">
    <name type="scientific">Aspergillus hiratsukae</name>
    <dbReference type="NCBI Taxonomy" id="1194566"/>
    <lineage>
        <taxon>Eukaryota</taxon>
        <taxon>Fungi</taxon>
        <taxon>Dikarya</taxon>
        <taxon>Ascomycota</taxon>
        <taxon>Pezizomycotina</taxon>
        <taxon>Eurotiomycetes</taxon>
        <taxon>Eurotiomycetidae</taxon>
        <taxon>Eurotiales</taxon>
        <taxon>Aspergillaceae</taxon>
        <taxon>Aspergillus</taxon>
        <taxon>Aspergillus subgen. Fumigati</taxon>
    </lineage>
</organism>
<dbReference type="Proteomes" id="UP000662466">
    <property type="component" value="Unassembled WGS sequence"/>
</dbReference>
<evidence type="ECO:0000259" key="9">
    <source>
        <dbReference type="PROSITE" id="PS50850"/>
    </source>
</evidence>
<proteinExistence type="inferred from homology"/>
<feature type="transmembrane region" description="Helical" evidence="8">
    <location>
        <begin position="76"/>
        <end position="95"/>
    </location>
</feature>
<evidence type="ECO:0000256" key="3">
    <source>
        <dbReference type="ARBA" id="ARBA00022448"/>
    </source>
</evidence>
<sequence length="488" mass="53802">MTGWYTLNVALFAAIGTFLFGFDTGIATTTIAHGSWISYMGHPSAGLTGAVVAVYIAGEAVGALTQTAIGDRLGRLRFMALMCVVVTIGTTIQTASVNMGMFLAGRALAGYAVGGMVATVPIYLSEISDPRHRGLIAGISGCGISFGTMASNWVGFACSFAPYGPVQWRLPLGIQIPWGVIMFVGLVTFMPNSPRYLIRKGQIQQARSEFARIRRDLHSDDVHREFELMLAQINYEKEREITSYREIFRLFRHRVLVSIAVQTMTSLTGVNVIQYYQTILYKSLGINSHTILALAAVYGTIAFLINCLTTKYLTDQWGRRKMILTGLGGIILIEIYAAVMQREFQNTNNRVGKGFAILGIYLTTWLYGAEVLPIALRSKVMGLAAASHFIVNVAVTEAGPSAFANIHENYYYVFVACTTFFFVIAYFYFPETKQKTLEEIAASFGDKVILPEDQGERQGEDDEDEDMKKVKQNSQRIKVAVAGRDTSV</sequence>
<dbReference type="SUPFAM" id="SSF103473">
    <property type="entry name" value="MFS general substrate transporter"/>
    <property type="match status" value="1"/>
</dbReference>
<dbReference type="Proteomes" id="UP000630445">
    <property type="component" value="Unassembled WGS sequence"/>
</dbReference>
<dbReference type="PROSITE" id="PS50850">
    <property type="entry name" value="MFS"/>
    <property type="match status" value="1"/>
</dbReference>
<keyword evidence="4 8" id="KW-0812">Transmembrane</keyword>
<dbReference type="InterPro" id="IPR020846">
    <property type="entry name" value="MFS_dom"/>
</dbReference>
<dbReference type="InterPro" id="IPR003663">
    <property type="entry name" value="Sugar/inositol_transpt"/>
</dbReference>
<keyword evidence="3" id="KW-0813">Transport</keyword>
<keyword evidence="6 8" id="KW-0472">Membrane</keyword>
<evidence type="ECO:0000313" key="11">
    <source>
        <dbReference type="EMBL" id="KAF7164871.1"/>
    </source>
</evidence>
<accession>A0A8H6P1H4</accession>
<keyword evidence="5 8" id="KW-1133">Transmembrane helix</keyword>
<dbReference type="InterPro" id="IPR050360">
    <property type="entry name" value="MFS_Sugar_Transporters"/>
</dbReference>
<comment type="subcellular location">
    <subcellularLocation>
        <location evidence="1">Membrane</location>
        <topology evidence="1">Multi-pass membrane protein</topology>
    </subcellularLocation>
</comment>
<evidence type="ECO:0000313" key="10">
    <source>
        <dbReference type="EMBL" id="KAF7115361.1"/>
    </source>
</evidence>
<feature type="transmembrane region" description="Helical" evidence="8">
    <location>
        <begin position="380"/>
        <end position="398"/>
    </location>
</feature>
<dbReference type="InterPro" id="IPR005828">
    <property type="entry name" value="MFS_sugar_transport-like"/>
</dbReference>
<comment type="caution">
    <text evidence="10">The sequence shown here is derived from an EMBL/GenBank/DDBJ whole genome shotgun (WGS) entry which is preliminary data.</text>
</comment>
<dbReference type="OrthoDB" id="6612291at2759"/>
<reference evidence="10" key="1">
    <citation type="submission" date="2020-06" db="EMBL/GenBank/DDBJ databases">
        <title>Draft genome sequences of strains closely related to Aspergillus parafelis and Aspergillus hiratsukae.</title>
        <authorList>
            <person name="Dos Santos R.A.C."/>
            <person name="Rivero-Menendez O."/>
            <person name="Steenwyk J.L."/>
            <person name="Mead M.E."/>
            <person name="Goldman G.H."/>
            <person name="Alastruey-Izquierdo A."/>
            <person name="Rokas A."/>
        </authorList>
    </citation>
    <scope>NUCLEOTIDE SEQUENCE</scope>
    <source>
        <strain evidence="10">CNM-CM5793</strain>
        <strain evidence="11">CNM-CM6106</strain>
    </source>
</reference>
<dbReference type="InterPro" id="IPR036259">
    <property type="entry name" value="MFS_trans_sf"/>
</dbReference>
<dbReference type="EMBL" id="JACBAF010002180">
    <property type="protein sequence ID" value="KAF7164871.1"/>
    <property type="molecule type" value="Genomic_DNA"/>
</dbReference>
<evidence type="ECO:0000256" key="4">
    <source>
        <dbReference type="ARBA" id="ARBA00022692"/>
    </source>
</evidence>
<feature type="transmembrane region" description="Helical" evidence="8">
    <location>
        <begin position="288"/>
        <end position="310"/>
    </location>
</feature>
<feature type="transmembrane region" description="Helical" evidence="8">
    <location>
        <begin position="101"/>
        <end position="123"/>
    </location>
</feature>
<evidence type="ECO:0000256" key="1">
    <source>
        <dbReference type="ARBA" id="ARBA00004141"/>
    </source>
</evidence>
<feature type="transmembrane region" description="Helical" evidence="8">
    <location>
        <begin position="410"/>
        <end position="429"/>
    </location>
</feature>
<comment type="similarity">
    <text evidence="2">Belongs to the major facilitator superfamily. Sugar transporter (TC 2.A.1.1) family.</text>
</comment>
<keyword evidence="12" id="KW-1185">Reference proteome</keyword>
<feature type="domain" description="Major facilitator superfamily (MFS) profile" evidence="9">
    <location>
        <begin position="9"/>
        <end position="433"/>
    </location>
</feature>
<feature type="transmembrane region" description="Helical" evidence="8">
    <location>
        <begin position="351"/>
        <end position="368"/>
    </location>
</feature>
<evidence type="ECO:0000256" key="6">
    <source>
        <dbReference type="ARBA" id="ARBA00023136"/>
    </source>
</evidence>
<dbReference type="EMBL" id="JACBAD010002115">
    <property type="protein sequence ID" value="KAF7115361.1"/>
    <property type="molecule type" value="Genomic_DNA"/>
</dbReference>
<evidence type="ECO:0000256" key="8">
    <source>
        <dbReference type="SAM" id="Phobius"/>
    </source>
</evidence>
<dbReference type="GO" id="GO:0005351">
    <property type="term" value="F:carbohydrate:proton symporter activity"/>
    <property type="evidence" value="ECO:0007669"/>
    <property type="project" value="TreeGrafter"/>
</dbReference>
<dbReference type="GO" id="GO:0016020">
    <property type="term" value="C:membrane"/>
    <property type="evidence" value="ECO:0007669"/>
    <property type="project" value="UniProtKB-SubCell"/>
</dbReference>
<evidence type="ECO:0000256" key="7">
    <source>
        <dbReference type="SAM" id="MobiDB-lite"/>
    </source>
</evidence>
<dbReference type="Gene3D" id="1.20.1250.20">
    <property type="entry name" value="MFS general substrate transporter like domains"/>
    <property type="match status" value="1"/>
</dbReference>
<dbReference type="Pfam" id="PF00083">
    <property type="entry name" value="Sugar_tr"/>
    <property type="match status" value="1"/>
</dbReference>
<protein>
    <recommendedName>
        <fullName evidence="9">Major facilitator superfamily (MFS) profile domain-containing protein</fullName>
    </recommendedName>
</protein>
<dbReference type="PANTHER" id="PTHR48022">
    <property type="entry name" value="PLASTIDIC GLUCOSE TRANSPORTER 4"/>
    <property type="match status" value="1"/>
</dbReference>
<dbReference type="PANTHER" id="PTHR48022:SF11">
    <property type="entry name" value="MONOSACCHARIDE TRANSPORTER (HXT8), PUTATIVE (AFU_ORTHOLOGUE AFUA_2G08120)-RELATED"/>
    <property type="match status" value="1"/>
</dbReference>
<feature type="transmembrane region" description="Helical" evidence="8">
    <location>
        <begin position="135"/>
        <end position="156"/>
    </location>
</feature>
<gene>
    <name evidence="10" type="ORF">CNMCM5793_002177</name>
    <name evidence="11" type="ORF">CNMCM6106_001256</name>
</gene>
<feature type="transmembrane region" description="Helical" evidence="8">
    <location>
        <begin position="44"/>
        <end position="64"/>
    </location>
</feature>
<feature type="transmembrane region" description="Helical" evidence="8">
    <location>
        <begin position="322"/>
        <end position="339"/>
    </location>
</feature>
<evidence type="ECO:0000256" key="2">
    <source>
        <dbReference type="ARBA" id="ARBA00010992"/>
    </source>
</evidence>
<dbReference type="FunFam" id="1.20.1250.20:FF:000477">
    <property type="entry name" value="MFS monosaccharide transporter (Hxt8), putative"/>
    <property type="match status" value="1"/>
</dbReference>
<dbReference type="AlphaFoldDB" id="A0A8H6P1H4"/>
<evidence type="ECO:0000313" key="12">
    <source>
        <dbReference type="Proteomes" id="UP000630445"/>
    </source>
</evidence>
<name>A0A8H6P1H4_9EURO</name>
<dbReference type="PRINTS" id="PR00171">
    <property type="entry name" value="SUGRTRNSPORT"/>
</dbReference>
<feature type="transmembrane region" description="Helical" evidence="8">
    <location>
        <begin position="168"/>
        <end position="190"/>
    </location>
</feature>
<feature type="transmembrane region" description="Helical" evidence="8">
    <location>
        <begin position="255"/>
        <end position="276"/>
    </location>
</feature>
<feature type="region of interest" description="Disordered" evidence="7">
    <location>
        <begin position="452"/>
        <end position="476"/>
    </location>
</feature>